<evidence type="ECO:0000256" key="2">
    <source>
        <dbReference type="ARBA" id="ARBA00022553"/>
    </source>
</evidence>
<feature type="chain" id="PRO_5010289593" evidence="7">
    <location>
        <begin position="22"/>
        <end position="106"/>
    </location>
</feature>
<keyword evidence="4" id="KW-0808">Transferase</keyword>
<dbReference type="PROSITE" id="PS51099">
    <property type="entry name" value="PTS_EIIB_TYPE_2"/>
    <property type="match status" value="1"/>
</dbReference>
<evidence type="ECO:0000256" key="7">
    <source>
        <dbReference type="SAM" id="SignalP"/>
    </source>
</evidence>
<feature type="domain" description="PTS EIIB type-2" evidence="8">
    <location>
        <begin position="5"/>
        <end position="101"/>
    </location>
</feature>
<dbReference type="NCBIfam" id="TIGR00829">
    <property type="entry name" value="FRU"/>
    <property type="match status" value="1"/>
</dbReference>
<feature type="signal peptide" evidence="7">
    <location>
        <begin position="1"/>
        <end position="21"/>
    </location>
</feature>
<dbReference type="InterPro" id="IPR050864">
    <property type="entry name" value="Bacterial_PTS_Sugar_Transport"/>
</dbReference>
<keyword evidence="2" id="KW-0597">Phosphoprotein</keyword>
<evidence type="ECO:0000256" key="4">
    <source>
        <dbReference type="ARBA" id="ARBA00022679"/>
    </source>
</evidence>
<reference evidence="9 10" key="1">
    <citation type="submission" date="2016-10" db="EMBL/GenBank/DDBJ databases">
        <authorList>
            <person name="de Groot N.N."/>
        </authorList>
    </citation>
    <scope>NUCLEOTIDE SEQUENCE [LARGE SCALE GENOMIC DNA]</scope>
    <source>
        <strain evidence="9 10">ML2</strain>
    </source>
</reference>
<organism evidence="9 10">
    <name type="scientific">Proteiniclasticum ruminis</name>
    <dbReference type="NCBI Taxonomy" id="398199"/>
    <lineage>
        <taxon>Bacteria</taxon>
        <taxon>Bacillati</taxon>
        <taxon>Bacillota</taxon>
        <taxon>Clostridia</taxon>
        <taxon>Eubacteriales</taxon>
        <taxon>Clostridiaceae</taxon>
        <taxon>Proteiniclasticum</taxon>
    </lineage>
</organism>
<dbReference type="Gene3D" id="3.40.50.2300">
    <property type="match status" value="1"/>
</dbReference>
<evidence type="ECO:0000256" key="6">
    <source>
        <dbReference type="ARBA" id="ARBA00022777"/>
    </source>
</evidence>
<keyword evidence="5" id="KW-0598">Phosphotransferase system</keyword>
<evidence type="ECO:0000256" key="1">
    <source>
        <dbReference type="ARBA" id="ARBA00022448"/>
    </source>
</evidence>
<evidence type="ECO:0000256" key="3">
    <source>
        <dbReference type="ARBA" id="ARBA00022597"/>
    </source>
</evidence>
<dbReference type="Proteomes" id="UP000181899">
    <property type="component" value="Unassembled WGS sequence"/>
</dbReference>
<dbReference type="InterPro" id="IPR003501">
    <property type="entry name" value="PTS_EIIB_2/3"/>
</dbReference>
<dbReference type="InterPro" id="IPR036095">
    <property type="entry name" value="PTS_EIIB-like_sf"/>
</dbReference>
<dbReference type="OrthoDB" id="9782569at2"/>
<evidence type="ECO:0000313" key="10">
    <source>
        <dbReference type="Proteomes" id="UP000181899"/>
    </source>
</evidence>
<proteinExistence type="predicted"/>
<dbReference type="InterPro" id="IPR013011">
    <property type="entry name" value="PTS_EIIB_2"/>
</dbReference>
<dbReference type="Pfam" id="PF02302">
    <property type="entry name" value="PTS_IIB"/>
    <property type="match status" value="1"/>
</dbReference>
<dbReference type="GO" id="GO:0005886">
    <property type="term" value="C:plasma membrane"/>
    <property type="evidence" value="ECO:0007669"/>
    <property type="project" value="TreeGrafter"/>
</dbReference>
<accession>A0A1I5C897</accession>
<keyword evidence="1" id="KW-0813">Transport</keyword>
<evidence type="ECO:0000259" key="8">
    <source>
        <dbReference type="PROSITE" id="PS51099"/>
    </source>
</evidence>
<evidence type="ECO:0000256" key="5">
    <source>
        <dbReference type="ARBA" id="ARBA00022683"/>
    </source>
</evidence>
<dbReference type="AlphaFoldDB" id="A0A1I5C897"/>
<dbReference type="GO" id="GO:0009401">
    <property type="term" value="P:phosphoenolpyruvate-dependent sugar phosphotransferase system"/>
    <property type="evidence" value="ECO:0007669"/>
    <property type="project" value="UniProtKB-KW"/>
</dbReference>
<dbReference type="GO" id="GO:0090563">
    <property type="term" value="F:protein-phosphocysteine-sugar phosphotransferase activity"/>
    <property type="evidence" value="ECO:0007669"/>
    <property type="project" value="TreeGrafter"/>
</dbReference>
<name>A0A1I5C897_9CLOT</name>
<dbReference type="SUPFAM" id="SSF52794">
    <property type="entry name" value="PTS system IIB component-like"/>
    <property type="match status" value="1"/>
</dbReference>
<gene>
    <name evidence="9" type="ORF">SAMN04488695_1068</name>
</gene>
<keyword evidence="6" id="KW-0418">Kinase</keyword>
<dbReference type="CDD" id="cd05569">
    <property type="entry name" value="PTS_IIB_fructose"/>
    <property type="match status" value="1"/>
</dbReference>
<dbReference type="PANTHER" id="PTHR30505">
    <property type="entry name" value="FRUCTOSE-LIKE PERMEASE"/>
    <property type="match status" value="1"/>
</dbReference>
<sequence>MKRKLVALCACPMGLAHTFMAAEALEQAAKEMGYEYKVETQGSDGIQGELSGRDIEEADVIIHSVAVTPNGIERFEGYEVYEASLQEIIRNARGVLKEIEEDQGIN</sequence>
<dbReference type="GO" id="GO:0022877">
    <property type="term" value="F:protein-N(PI)-phosphohistidine-fructose phosphotransferase system transporter activity"/>
    <property type="evidence" value="ECO:0007669"/>
    <property type="project" value="InterPro"/>
</dbReference>
<dbReference type="RefSeq" id="WP_074912271.1">
    <property type="nucleotide sequence ID" value="NZ_FOVK01000006.1"/>
</dbReference>
<protein>
    <submittedName>
        <fullName evidence="9">PTS system IIB component, Fru family</fullName>
    </submittedName>
</protein>
<dbReference type="EMBL" id="FOVK01000006">
    <property type="protein sequence ID" value="SFN82891.1"/>
    <property type="molecule type" value="Genomic_DNA"/>
</dbReference>
<dbReference type="PANTHER" id="PTHR30505:SF0">
    <property type="entry name" value="FRUCTOSE-LIKE PTS SYSTEM EIIBC COMPONENT-RELATED"/>
    <property type="match status" value="1"/>
</dbReference>
<evidence type="ECO:0000313" key="9">
    <source>
        <dbReference type="EMBL" id="SFN82891.1"/>
    </source>
</evidence>
<dbReference type="InterPro" id="IPR003353">
    <property type="entry name" value="PTS_IIB_fruc"/>
</dbReference>
<dbReference type="GO" id="GO:0016301">
    <property type="term" value="F:kinase activity"/>
    <property type="evidence" value="ECO:0007669"/>
    <property type="project" value="UniProtKB-KW"/>
</dbReference>
<keyword evidence="7" id="KW-0732">Signal</keyword>
<keyword evidence="3" id="KW-0762">Sugar transport</keyword>
<keyword evidence="10" id="KW-1185">Reference proteome</keyword>